<accession>A0A0W7TL77</accession>
<gene>
    <name evidence="2" type="ORF">ASJ35_18385</name>
</gene>
<dbReference type="AlphaFoldDB" id="A0A0W7TL77"/>
<evidence type="ECO:0000313" key="2">
    <source>
        <dbReference type="EMBL" id="KUE74594.1"/>
    </source>
</evidence>
<comment type="caution">
    <text evidence="2">The sequence shown here is derived from an EMBL/GenBank/DDBJ whole genome shotgun (WGS) entry which is preliminary data.</text>
</comment>
<dbReference type="Proteomes" id="UP000053433">
    <property type="component" value="Unassembled WGS sequence"/>
</dbReference>
<dbReference type="InterPro" id="IPR056091">
    <property type="entry name" value="DUF7674"/>
</dbReference>
<evidence type="ECO:0000259" key="1">
    <source>
        <dbReference type="Pfam" id="PF24722"/>
    </source>
</evidence>
<name>A0A0W7TL77_9FIRM</name>
<dbReference type="Pfam" id="PF24722">
    <property type="entry name" value="DUF7674"/>
    <property type="match status" value="1"/>
</dbReference>
<dbReference type="EMBL" id="LMUA01000059">
    <property type="protein sequence ID" value="KUE74594.1"/>
    <property type="molecule type" value="Genomic_DNA"/>
</dbReference>
<organism evidence="2 3">
    <name type="scientific">Ruthenibacterium lactatiformans</name>
    <dbReference type="NCBI Taxonomy" id="1550024"/>
    <lineage>
        <taxon>Bacteria</taxon>
        <taxon>Bacillati</taxon>
        <taxon>Bacillota</taxon>
        <taxon>Clostridia</taxon>
        <taxon>Eubacteriales</taxon>
        <taxon>Oscillospiraceae</taxon>
        <taxon>Ruthenibacterium</taxon>
    </lineage>
</organism>
<evidence type="ECO:0000313" key="3">
    <source>
        <dbReference type="Proteomes" id="UP000053433"/>
    </source>
</evidence>
<reference evidence="2 3" key="1">
    <citation type="submission" date="2015-10" db="EMBL/GenBank/DDBJ databases">
        <title>A novel member of the family Ruminococcaceae isolated from human faeces.</title>
        <authorList>
            <person name="Shkoporov A.N."/>
            <person name="Chaplin A.V."/>
            <person name="Motuzova O.V."/>
            <person name="Kafarskaia L.I."/>
            <person name="Efimov B.A."/>
        </authorList>
    </citation>
    <scope>NUCLEOTIDE SEQUENCE [LARGE SCALE GENOMIC DNA]</scope>
    <source>
        <strain evidence="2 3">668</strain>
    </source>
</reference>
<dbReference type="RefSeq" id="WP_058724032.1">
    <property type="nucleotide sequence ID" value="NZ_JAETPD010000061.1"/>
</dbReference>
<sequence>MNQNNVWQEYLKAVPELQAPFEAQCRENWVDGTDGPYVIWGMGLMPCILERLAYEEQNKDLLERTFAFFEKMACASEEVRELLLYAVLEKLGDDKAVLAKARLLMGAKTLEYSRQVEAFLGREQSCENGITP</sequence>
<protein>
    <recommendedName>
        <fullName evidence="1">DUF7674 domain-containing protein</fullName>
    </recommendedName>
</protein>
<proteinExistence type="predicted"/>
<feature type="domain" description="DUF7674" evidence="1">
    <location>
        <begin position="9"/>
        <end position="120"/>
    </location>
</feature>